<dbReference type="InterPro" id="IPR050330">
    <property type="entry name" value="Bact_OuterMem_StrucFunc"/>
</dbReference>
<dbReference type="PROSITE" id="PS51257">
    <property type="entry name" value="PROKAR_LIPOPROTEIN"/>
    <property type="match status" value="1"/>
</dbReference>
<evidence type="ECO:0000313" key="6">
    <source>
        <dbReference type="EMBL" id="SFP11215.1"/>
    </source>
</evidence>
<feature type="chain" id="PRO_5011482098" evidence="4">
    <location>
        <begin position="21"/>
        <end position="297"/>
    </location>
</feature>
<evidence type="ECO:0000259" key="5">
    <source>
        <dbReference type="PROSITE" id="PS51123"/>
    </source>
</evidence>
<dbReference type="AlphaFoldDB" id="A0A1I5MNQ9"/>
<name>A0A1I5MNQ9_9BACT</name>
<dbReference type="InterPro" id="IPR036737">
    <property type="entry name" value="OmpA-like_sf"/>
</dbReference>
<gene>
    <name evidence="6" type="ORF">SAMN04515674_101385</name>
</gene>
<dbReference type="SUPFAM" id="SSF103088">
    <property type="entry name" value="OmpA-like"/>
    <property type="match status" value="1"/>
</dbReference>
<evidence type="ECO:0000256" key="1">
    <source>
        <dbReference type="PROSITE-ProRule" id="PRU00473"/>
    </source>
</evidence>
<evidence type="ECO:0000256" key="3">
    <source>
        <dbReference type="SAM" id="MobiDB-lite"/>
    </source>
</evidence>
<keyword evidence="2" id="KW-0175">Coiled coil</keyword>
<organism evidence="6 7">
    <name type="scientific">Pseudarcicella hirudinis</name>
    <dbReference type="NCBI Taxonomy" id="1079859"/>
    <lineage>
        <taxon>Bacteria</taxon>
        <taxon>Pseudomonadati</taxon>
        <taxon>Bacteroidota</taxon>
        <taxon>Cytophagia</taxon>
        <taxon>Cytophagales</taxon>
        <taxon>Flectobacillaceae</taxon>
        <taxon>Pseudarcicella</taxon>
    </lineage>
</organism>
<accession>A0A1I5MNQ9</accession>
<dbReference type="GO" id="GO:0016020">
    <property type="term" value="C:membrane"/>
    <property type="evidence" value="ECO:0007669"/>
    <property type="project" value="UniProtKB-UniRule"/>
</dbReference>
<protein>
    <submittedName>
        <fullName evidence="6">Chemotaxis protein MotB</fullName>
    </submittedName>
</protein>
<dbReference type="EMBL" id="FOXH01000001">
    <property type="protein sequence ID" value="SFP11215.1"/>
    <property type="molecule type" value="Genomic_DNA"/>
</dbReference>
<reference evidence="6 7" key="1">
    <citation type="submission" date="2016-10" db="EMBL/GenBank/DDBJ databases">
        <authorList>
            <person name="de Groot N.N."/>
        </authorList>
    </citation>
    <scope>NUCLEOTIDE SEQUENCE [LARGE SCALE GENOMIC DNA]</scope>
    <source>
        <strain evidence="7">E92,LMG 26720,CCM 7988</strain>
    </source>
</reference>
<feature type="compositionally biased region" description="Basic and acidic residues" evidence="3">
    <location>
        <begin position="260"/>
        <end position="270"/>
    </location>
</feature>
<evidence type="ECO:0000256" key="4">
    <source>
        <dbReference type="SAM" id="SignalP"/>
    </source>
</evidence>
<dbReference type="RefSeq" id="WP_092011227.1">
    <property type="nucleotide sequence ID" value="NZ_FOXH01000001.1"/>
</dbReference>
<dbReference type="CDD" id="cd07185">
    <property type="entry name" value="OmpA_C-like"/>
    <property type="match status" value="1"/>
</dbReference>
<feature type="signal peptide" evidence="4">
    <location>
        <begin position="1"/>
        <end position="20"/>
    </location>
</feature>
<dbReference type="PANTHER" id="PTHR30329">
    <property type="entry name" value="STATOR ELEMENT OF FLAGELLAR MOTOR COMPLEX"/>
    <property type="match status" value="1"/>
</dbReference>
<sequence length="297" mass="32865">MKKILLIVALLPLLSSCASKKKLTELQSKFAEMQASNEQTIAKAKSDLNDCEKQGTDLRSQLKSKDAELQGKINDLKSLQEEMAYLKKTNTNLLDRLSDLSVISKSGAESIKSSLEALNGQSRYIKDLNTSIQRKDSINLALVMNLKRSLSDVNDEDVQVEVKKGVVYISISDKLLFKSGSSLINSAAETVLGKVAKVVNDHKDLDILVEGHTDNVPISTECVQDNWDLSVKRATSVVRLLQTKFSVAPERMTAGGRSEFIPKEGNDKSTGRKVNRRTEIIVTPKLDQFFNLLAPQK</sequence>
<dbReference type="STRING" id="1079859.SAMN04515674_101385"/>
<dbReference type="Gene3D" id="3.30.1330.60">
    <property type="entry name" value="OmpA-like domain"/>
    <property type="match status" value="1"/>
</dbReference>
<dbReference type="PANTHER" id="PTHR30329:SF21">
    <property type="entry name" value="LIPOPROTEIN YIAD-RELATED"/>
    <property type="match status" value="1"/>
</dbReference>
<dbReference type="OrthoDB" id="9815217at2"/>
<feature type="coiled-coil region" evidence="2">
    <location>
        <begin position="62"/>
        <end position="96"/>
    </location>
</feature>
<dbReference type="PROSITE" id="PS51123">
    <property type="entry name" value="OMPA_2"/>
    <property type="match status" value="1"/>
</dbReference>
<proteinExistence type="predicted"/>
<keyword evidence="4" id="KW-0732">Signal</keyword>
<keyword evidence="1" id="KW-0472">Membrane</keyword>
<feature type="region of interest" description="Disordered" evidence="3">
    <location>
        <begin position="256"/>
        <end position="275"/>
    </location>
</feature>
<dbReference type="InterPro" id="IPR006665">
    <property type="entry name" value="OmpA-like"/>
</dbReference>
<dbReference type="Proteomes" id="UP000199306">
    <property type="component" value="Unassembled WGS sequence"/>
</dbReference>
<dbReference type="Pfam" id="PF00691">
    <property type="entry name" value="OmpA"/>
    <property type="match status" value="1"/>
</dbReference>
<keyword evidence="7" id="KW-1185">Reference proteome</keyword>
<evidence type="ECO:0000256" key="2">
    <source>
        <dbReference type="SAM" id="Coils"/>
    </source>
</evidence>
<feature type="domain" description="OmpA-like" evidence="5">
    <location>
        <begin position="164"/>
        <end position="286"/>
    </location>
</feature>
<evidence type="ECO:0000313" key="7">
    <source>
        <dbReference type="Proteomes" id="UP000199306"/>
    </source>
</evidence>